<dbReference type="InterPro" id="IPR016181">
    <property type="entry name" value="Acyl_CoA_acyltransferase"/>
</dbReference>
<accession>A0ABV4YTN8</accession>
<dbReference type="InterPro" id="IPR050832">
    <property type="entry name" value="Bact_Acetyltransf"/>
</dbReference>
<comment type="caution">
    <text evidence="4">The sequence shown here is derived from an EMBL/GenBank/DDBJ whole genome shotgun (WGS) entry which is preliminary data.</text>
</comment>
<evidence type="ECO:0000256" key="1">
    <source>
        <dbReference type="ARBA" id="ARBA00022679"/>
    </source>
</evidence>
<dbReference type="PANTHER" id="PTHR43877:SF2">
    <property type="entry name" value="AMINOALKYLPHOSPHONATE N-ACETYLTRANSFERASE-RELATED"/>
    <property type="match status" value="1"/>
</dbReference>
<dbReference type="PANTHER" id="PTHR43877">
    <property type="entry name" value="AMINOALKYLPHOSPHONATE N-ACETYLTRANSFERASE-RELATED-RELATED"/>
    <property type="match status" value="1"/>
</dbReference>
<evidence type="ECO:0000313" key="5">
    <source>
        <dbReference type="Proteomes" id="UP001241748"/>
    </source>
</evidence>
<protein>
    <submittedName>
        <fullName evidence="4">GNAT family N-acetyltransferase</fullName>
    </submittedName>
</protein>
<keyword evidence="1" id="KW-0808">Transferase</keyword>
<gene>
    <name evidence="4" type="ORF">P5G62_012395</name>
</gene>
<proteinExistence type="predicted"/>
<name>A0ABV4YTN8_9BACI</name>
<reference evidence="4 5" key="1">
    <citation type="submission" date="2024-05" db="EMBL/GenBank/DDBJ databases">
        <authorList>
            <person name="Venkateswaran K."/>
        </authorList>
    </citation>
    <scope>NUCLEOTIDE SEQUENCE [LARGE SCALE GENOMIC DNA]</scope>
    <source>
        <strain evidence="4 5">179-C4-2-HS</strain>
    </source>
</reference>
<dbReference type="InterPro" id="IPR000182">
    <property type="entry name" value="GNAT_dom"/>
</dbReference>
<evidence type="ECO:0000256" key="2">
    <source>
        <dbReference type="ARBA" id="ARBA00023315"/>
    </source>
</evidence>
<dbReference type="Gene3D" id="3.40.630.30">
    <property type="match status" value="1"/>
</dbReference>
<dbReference type="Proteomes" id="UP001241748">
    <property type="component" value="Unassembled WGS sequence"/>
</dbReference>
<dbReference type="Pfam" id="PF00583">
    <property type="entry name" value="Acetyltransf_1"/>
    <property type="match status" value="1"/>
</dbReference>
<sequence length="157" mass="17978">MIKLGNEAEIVIAHKLMKEAFEEYRYLEVPSSAINEPLDTLRDSFRNGLEKFIVCYIDGNPLGFLRFNTKGETLYFSRVSVPPYARGRGIAKSMLSWLEDYAKKEGIYKLQCKVRSSLIHNLSLYKSIGYTVTKEEMVTNSNNLSVNIVVMEKLLKP</sequence>
<dbReference type="RefSeq" id="WP_306074013.1">
    <property type="nucleotide sequence ID" value="NZ_JAROBZ020000001.1"/>
</dbReference>
<evidence type="ECO:0000313" key="4">
    <source>
        <dbReference type="EMBL" id="MFB3167906.1"/>
    </source>
</evidence>
<organism evidence="4 5">
    <name type="scientific">Neobacillus driksii</name>
    <dbReference type="NCBI Taxonomy" id="3035913"/>
    <lineage>
        <taxon>Bacteria</taxon>
        <taxon>Bacillati</taxon>
        <taxon>Bacillota</taxon>
        <taxon>Bacilli</taxon>
        <taxon>Bacillales</taxon>
        <taxon>Bacillaceae</taxon>
        <taxon>Neobacillus</taxon>
    </lineage>
</organism>
<dbReference type="CDD" id="cd04301">
    <property type="entry name" value="NAT_SF"/>
    <property type="match status" value="1"/>
</dbReference>
<feature type="domain" description="N-acetyltransferase" evidence="3">
    <location>
        <begin position="1"/>
        <end position="156"/>
    </location>
</feature>
<dbReference type="SUPFAM" id="SSF55729">
    <property type="entry name" value="Acyl-CoA N-acyltransferases (Nat)"/>
    <property type="match status" value="1"/>
</dbReference>
<evidence type="ECO:0000259" key="3">
    <source>
        <dbReference type="PROSITE" id="PS51186"/>
    </source>
</evidence>
<dbReference type="PROSITE" id="PS51186">
    <property type="entry name" value="GNAT"/>
    <property type="match status" value="1"/>
</dbReference>
<keyword evidence="2" id="KW-0012">Acyltransferase</keyword>
<dbReference type="EMBL" id="JAROBZ020000001">
    <property type="protein sequence ID" value="MFB3167906.1"/>
    <property type="molecule type" value="Genomic_DNA"/>
</dbReference>
<keyword evidence="5" id="KW-1185">Reference proteome</keyword>